<name>A0A939GY12_9BURK</name>
<dbReference type="RefSeq" id="WP_207573908.1">
    <property type="nucleotide sequence ID" value="NZ_JAFNME010000001.1"/>
</dbReference>
<reference evidence="2" key="1">
    <citation type="submission" date="2021-03" db="EMBL/GenBank/DDBJ databases">
        <title>Comamonas denitrificans.</title>
        <authorList>
            <person name="Finster K."/>
        </authorList>
    </citation>
    <scope>NUCLEOTIDE SEQUENCE</scope>
    <source>
        <strain evidence="2">MM2021_4</strain>
    </source>
</reference>
<dbReference type="Proteomes" id="UP000664731">
    <property type="component" value="Unassembled WGS sequence"/>
</dbReference>
<dbReference type="Pfam" id="PF20621">
    <property type="entry name" value="DUF6806"/>
    <property type="match status" value="1"/>
</dbReference>
<evidence type="ECO:0000313" key="3">
    <source>
        <dbReference type="Proteomes" id="UP000664731"/>
    </source>
</evidence>
<proteinExistence type="predicted"/>
<protein>
    <submittedName>
        <fullName evidence="2">Uncharacterized protein</fullName>
    </submittedName>
</protein>
<accession>A0A939GY12</accession>
<dbReference type="EMBL" id="JAFNME010000001">
    <property type="protein sequence ID" value="MBO1248350.1"/>
    <property type="molecule type" value="Genomic_DNA"/>
</dbReference>
<dbReference type="AlphaFoldDB" id="A0A939GY12"/>
<comment type="caution">
    <text evidence="2">The sequence shown here is derived from an EMBL/GenBank/DDBJ whole genome shotgun (WGS) entry which is preliminary data.</text>
</comment>
<gene>
    <name evidence="2" type="ORF">J1777_00630</name>
</gene>
<dbReference type="InterPro" id="IPR046545">
    <property type="entry name" value="DUF6806"/>
</dbReference>
<evidence type="ECO:0000256" key="1">
    <source>
        <dbReference type="SAM" id="MobiDB-lite"/>
    </source>
</evidence>
<sequence>MNRYNTPFEIHVHGQVALRPDVTPSQLQEALKPLWSYAGARSLQDGAVSAYEEEPGIVFDSAAHMLQMCWTVSGAEDFRYALDDFCMGLNELAQEGAAIEVTFYDAEFDEEEAGEGEESRDDFVMLFVGPTPAAIMSVQRDMLVQDVIHLMERHFDASELAGVVGEIDKLFAQRFDNLVNSLDLGRQPPRGGPRGGGRRPRHLH</sequence>
<keyword evidence="3" id="KW-1185">Reference proteome</keyword>
<feature type="region of interest" description="Disordered" evidence="1">
    <location>
        <begin position="182"/>
        <end position="204"/>
    </location>
</feature>
<evidence type="ECO:0000313" key="2">
    <source>
        <dbReference type="EMBL" id="MBO1248350.1"/>
    </source>
</evidence>
<organism evidence="2 3">
    <name type="scientific">Comamonas denitrificans</name>
    <dbReference type="NCBI Taxonomy" id="117506"/>
    <lineage>
        <taxon>Bacteria</taxon>
        <taxon>Pseudomonadati</taxon>
        <taxon>Pseudomonadota</taxon>
        <taxon>Betaproteobacteria</taxon>
        <taxon>Burkholderiales</taxon>
        <taxon>Comamonadaceae</taxon>
        <taxon>Comamonas</taxon>
    </lineage>
</organism>